<dbReference type="InterPro" id="IPR006521">
    <property type="entry name" value="Tail_protein_I"/>
</dbReference>
<dbReference type="SUPFAM" id="SSF63829">
    <property type="entry name" value="Calcium-dependent phosphotriesterase"/>
    <property type="match status" value="1"/>
</dbReference>
<dbReference type="Pfam" id="PF09684">
    <property type="entry name" value="Tail_P2_I"/>
    <property type="match status" value="1"/>
</dbReference>
<accession>A0A369XSN3</accession>
<evidence type="ECO:0000313" key="1">
    <source>
        <dbReference type="EMBL" id="RDE51772.1"/>
    </source>
</evidence>
<dbReference type="AlphaFoldDB" id="A0A369XSN3"/>
<sequence length="832" mass="89376">MDANGQRFWLLADERHWPGRSHVDYRADCRALRLASERSLSAAPADAAAIAAAALERLPQSVDRHGASARWEQALMAIVVVSHLPAAATLLPLGERPLDFAVGFDDVLYVALSERLLLHDLRGRWPDTVLPTPDFQAWRLAAEPRGGVWLLERASGRLGRLSGCVQPERPAADYAPGTFRPDPENPSPPTLKLFAGVVWPAGERPQSLALAPDGTLALLSWFGDGECRLRLLDRQLGTLGPAQTLAGATFAYAIDWLGVGGVGGVVVRVPGRRDAPVWVPRMSAAAALILQPAGDIYPLAAAAEEAPFAHRLDDPPRYPLTGGTVEPLHRLSLANLARRGEAANFSGAAMHLIDSGDQQTVWHRLCAEARLPAGCGLLVWLATSAEPSVAAVNEWQAHVFGELPEDSLPAGPVPHAVWERQPSELPGHPGLGAWGAPEPGRAGLWTAMIQRAAHRVRALSGRYLWVRVAFFGAGRDSPELAALRAYGSRFSYRDQYLPRLYRESEFGAAAESPGLATPADFLERLLGNVEGVLTPLEDLVAAAHLASDPVVVPEESLEWLGGWLGVAFDAALPEGRRREWLVRSSELARYHGSQRGLRLALDIASDGGVRGGEIVVLEGFRMRRLMSTLLGVNLNVENDPLLPGLVISGNSVVGDTLVLGEAERVELLALFRDELISSAERAAVLAFYDQLAFRALVLVHQSVEPQDLGLLRRIVELEAPAHVEVQVATATWPLLVGIASLLGVDTYLGPPRERIPARVGVSSLGNGDYVLGVGSLDPRLSGAASPFPVVPPVADAGPDFIVAHARSFMLDGSTSSAAPGGRVTEYRWRRID</sequence>
<protein>
    <submittedName>
        <fullName evidence="1">Phage tail protein</fullName>
    </submittedName>
</protein>
<proteinExistence type="predicted"/>
<reference evidence="1 2" key="1">
    <citation type="submission" date="2018-05" db="EMBL/GenBank/DDBJ databases">
        <title>Integrated omic analyses show evidence that a Ca. Accumulibacter phosphatis strain performs denitrification under micro-aerobic conditions.</title>
        <authorList>
            <person name="Camejo P.Y."/>
            <person name="Katherine M.D."/>
            <person name="Daniel N.R."/>
        </authorList>
    </citation>
    <scope>NUCLEOTIDE SEQUENCE [LARGE SCALE GENOMIC DNA]</scope>
    <source>
        <strain evidence="1">UW-LDO-IC</strain>
    </source>
</reference>
<gene>
    <name evidence="1" type="ORF">DVS81_03865</name>
</gene>
<dbReference type="Proteomes" id="UP000253831">
    <property type="component" value="Unassembled WGS sequence"/>
</dbReference>
<evidence type="ECO:0000313" key="2">
    <source>
        <dbReference type="Proteomes" id="UP000253831"/>
    </source>
</evidence>
<dbReference type="EMBL" id="QPGA01000004">
    <property type="protein sequence ID" value="RDE51772.1"/>
    <property type="molecule type" value="Genomic_DNA"/>
</dbReference>
<comment type="caution">
    <text evidence="1">The sequence shown here is derived from an EMBL/GenBank/DDBJ whole genome shotgun (WGS) entry which is preliminary data.</text>
</comment>
<name>A0A369XSN3_9PROT</name>
<organism evidence="1 2">
    <name type="scientific">Candidatus Accumulibacter meliphilus</name>
    <dbReference type="NCBI Taxonomy" id="2211374"/>
    <lineage>
        <taxon>Bacteria</taxon>
        <taxon>Pseudomonadati</taxon>
        <taxon>Pseudomonadota</taxon>
        <taxon>Betaproteobacteria</taxon>
        <taxon>Candidatus Accumulibacter</taxon>
    </lineage>
</organism>